<accession>A0A427A7E9</accession>
<organism evidence="1 2">
    <name type="scientific">Ensete ventricosum</name>
    <name type="common">Abyssinian banana</name>
    <name type="synonym">Musa ensete</name>
    <dbReference type="NCBI Taxonomy" id="4639"/>
    <lineage>
        <taxon>Eukaryota</taxon>
        <taxon>Viridiplantae</taxon>
        <taxon>Streptophyta</taxon>
        <taxon>Embryophyta</taxon>
        <taxon>Tracheophyta</taxon>
        <taxon>Spermatophyta</taxon>
        <taxon>Magnoliopsida</taxon>
        <taxon>Liliopsida</taxon>
        <taxon>Zingiberales</taxon>
        <taxon>Musaceae</taxon>
        <taxon>Ensete</taxon>
    </lineage>
</organism>
<proteinExistence type="predicted"/>
<reference evidence="1 2" key="1">
    <citation type="journal article" date="2014" name="Agronomy (Basel)">
        <title>A Draft Genome Sequence for Ensete ventricosum, the Drought-Tolerant Tree Against Hunger.</title>
        <authorList>
            <person name="Harrison J."/>
            <person name="Moore K.A."/>
            <person name="Paszkiewicz K."/>
            <person name="Jones T."/>
            <person name="Grant M."/>
            <person name="Ambacheew D."/>
            <person name="Muzemil S."/>
            <person name="Studholme D.J."/>
        </authorList>
    </citation>
    <scope>NUCLEOTIDE SEQUENCE [LARGE SCALE GENOMIC DNA]</scope>
</reference>
<name>A0A427A7E9_ENSVE</name>
<gene>
    <name evidence="1" type="ORF">B296_00017816</name>
</gene>
<evidence type="ECO:0000313" key="1">
    <source>
        <dbReference type="EMBL" id="RRT72172.1"/>
    </source>
</evidence>
<sequence length="76" mass="8317">MSENNRYLAVPPGSERSAYRSAEGLVRTAWSEISNRNAQYGWHVPVCPLTGMQTTRYQAVPSIGAVSALLPPEIGR</sequence>
<evidence type="ECO:0000313" key="2">
    <source>
        <dbReference type="Proteomes" id="UP000287651"/>
    </source>
</evidence>
<protein>
    <submittedName>
        <fullName evidence="1">Uncharacterized protein</fullName>
    </submittedName>
</protein>
<dbReference type="AlphaFoldDB" id="A0A427A7E9"/>
<dbReference type="EMBL" id="AMZH03003492">
    <property type="protein sequence ID" value="RRT72172.1"/>
    <property type="molecule type" value="Genomic_DNA"/>
</dbReference>
<comment type="caution">
    <text evidence="1">The sequence shown here is derived from an EMBL/GenBank/DDBJ whole genome shotgun (WGS) entry which is preliminary data.</text>
</comment>
<dbReference type="Proteomes" id="UP000287651">
    <property type="component" value="Unassembled WGS sequence"/>
</dbReference>